<dbReference type="GeneID" id="106164081"/>
<dbReference type="Pfam" id="PF25898">
    <property type="entry name" value="LolA_2nd_metazoa"/>
    <property type="match status" value="1"/>
</dbReference>
<dbReference type="InterPro" id="IPR058831">
    <property type="entry name" value="LolA-like_dom_2nd"/>
</dbReference>
<dbReference type="STRING" id="7574.A0A1S3IGR2"/>
<keyword evidence="1" id="KW-0732">Signal</keyword>
<sequence>MRATVLLVLLSLLFEATLARHVDWVPCPHSVSPSPTGKKPVITLAPQFQINIECNILQKNTSFDIIEYVDEINNKAAVFTTSSYHSVSQFYNYEKYEIFTVINGTCTTKDMRANGSYGFIGYTPGKSGGHVMSVKDLLMFGEEYNDTYVGPATVRGIPVDHWTTCVHAPAFNITVTMDYYFNRPEYKTSSGDVVPVRLAINGTSPNTRDPSGKLQPGSHEFRHNYEFIYYKPGAVDPTIFQTPKGVVCPGRINIKSLPNITDQFTLDGETVHQSSKSVDMIKEFYDFSAKMFRFDRKLKHSTRRWNRNMTAKYGAANLKFIHDYNAGLEYVIDKEKGNCTIHPIPLLAWDGEQMPDHHHLRMKHSYEMWEGQMFNNLNTSYEGQRMIRDIPADVWVTSFPSRWNKSHYVTSEVYFTPANWTYTVENNENETIVPVATWMKFGSGNKSYEFFMNIFEFYNGHPDEDSFDISSCYDQPKQKQGMVFRVVGNYLDLVYEKKRPLLKAVKNAIAKTANISSIRVHDIFF</sequence>
<feature type="domain" description="LolA-like" evidence="2">
    <location>
        <begin position="243"/>
        <end position="473"/>
    </location>
</feature>
<dbReference type="OrthoDB" id="5983572at2759"/>
<evidence type="ECO:0000259" key="2">
    <source>
        <dbReference type="Pfam" id="PF25898"/>
    </source>
</evidence>
<reference evidence="4" key="2">
    <citation type="submission" date="2025-08" db="UniProtKB">
        <authorList>
            <consortium name="RefSeq"/>
        </authorList>
    </citation>
    <scope>IDENTIFICATION</scope>
</reference>
<dbReference type="RefSeq" id="XP_013397328.1">
    <property type="nucleotide sequence ID" value="XM_013541874.1"/>
</dbReference>
<feature type="signal peptide" evidence="1">
    <location>
        <begin position="1"/>
        <end position="19"/>
    </location>
</feature>
<protein>
    <submittedName>
        <fullName evidence="4">Uncharacterized protein LOC106164081</fullName>
    </submittedName>
</protein>
<evidence type="ECO:0000313" key="3">
    <source>
        <dbReference type="Proteomes" id="UP000085678"/>
    </source>
</evidence>
<gene>
    <name evidence="4" type="primary">LOC106164081</name>
</gene>
<dbReference type="InParanoid" id="A0A1S3IGR2"/>
<keyword evidence="3" id="KW-1185">Reference proteome</keyword>
<accession>A0A1S3IGR2</accession>
<name>A0A1S3IGR2_LINAN</name>
<reference evidence="4" key="1">
    <citation type="journal article" date="2015" name="Nat. Commun.">
        <title>The Lingula genome provides insights into brachiopod evolution and the origin of phosphate biomineralization.</title>
        <authorList>
            <person name="Luo Y.J."/>
            <person name="Takeuchi T."/>
            <person name="Koyanagi R."/>
            <person name="Yamada L."/>
            <person name="Kanda M."/>
            <person name="Khalturina M."/>
            <person name="Fujie M."/>
            <person name="Yamasaki S.I."/>
            <person name="Endo K."/>
            <person name="Satoh N."/>
        </authorList>
    </citation>
    <scope>NUCLEOTIDE SEQUENCE</scope>
</reference>
<organism evidence="3 4">
    <name type="scientific">Lingula anatina</name>
    <name type="common">Brachiopod</name>
    <name type="synonym">Lingula unguis</name>
    <dbReference type="NCBI Taxonomy" id="7574"/>
    <lineage>
        <taxon>Eukaryota</taxon>
        <taxon>Metazoa</taxon>
        <taxon>Spiralia</taxon>
        <taxon>Lophotrochozoa</taxon>
        <taxon>Brachiopoda</taxon>
        <taxon>Linguliformea</taxon>
        <taxon>Lingulata</taxon>
        <taxon>Lingulida</taxon>
        <taxon>Linguloidea</taxon>
        <taxon>Lingulidae</taxon>
        <taxon>Lingula</taxon>
    </lineage>
</organism>
<evidence type="ECO:0000256" key="1">
    <source>
        <dbReference type="SAM" id="SignalP"/>
    </source>
</evidence>
<evidence type="ECO:0000313" key="4">
    <source>
        <dbReference type="RefSeq" id="XP_013397328.1"/>
    </source>
</evidence>
<dbReference type="AlphaFoldDB" id="A0A1S3IGR2"/>
<feature type="chain" id="PRO_5010339005" evidence="1">
    <location>
        <begin position="20"/>
        <end position="525"/>
    </location>
</feature>
<dbReference type="PANTHER" id="PTHR36902:SF1">
    <property type="entry name" value="ENRICHED IN SURFACE-LABELED PROTEOME PROTEIN 9"/>
    <property type="match status" value="1"/>
</dbReference>
<proteinExistence type="predicted"/>
<dbReference type="KEGG" id="lak:106164081"/>
<dbReference type="PANTHER" id="PTHR36902">
    <property type="entry name" value="ENRICHED IN SURFACE-LABELED PROTEOME PROTEIN 9"/>
    <property type="match status" value="1"/>
</dbReference>
<dbReference type="Proteomes" id="UP000085678">
    <property type="component" value="Unplaced"/>
</dbReference>